<evidence type="ECO:0000256" key="1">
    <source>
        <dbReference type="SAM" id="MobiDB-lite"/>
    </source>
</evidence>
<reference evidence="2 3" key="1">
    <citation type="submission" date="2019-12" db="EMBL/GenBank/DDBJ databases">
        <authorList>
            <person name="Dong K."/>
        </authorList>
    </citation>
    <scope>NUCLEOTIDE SEQUENCE [LARGE SCALE GENOMIC DNA]</scope>
    <source>
        <strain evidence="2 3">JCM 31225</strain>
    </source>
</reference>
<comment type="caution">
    <text evidence="2">The sequence shown here is derived from an EMBL/GenBank/DDBJ whole genome shotgun (WGS) entry which is preliminary data.</text>
</comment>
<dbReference type="Proteomes" id="UP000435036">
    <property type="component" value="Unassembled WGS sequence"/>
</dbReference>
<keyword evidence="3" id="KW-1185">Reference proteome</keyword>
<dbReference type="EMBL" id="WSQA01000005">
    <property type="protein sequence ID" value="MVZ62192.1"/>
    <property type="molecule type" value="Genomic_DNA"/>
</dbReference>
<dbReference type="OrthoDB" id="1340039at2"/>
<name>A0A6N8L329_9SPHI</name>
<gene>
    <name evidence="2" type="ORF">GQF63_09180</name>
</gene>
<evidence type="ECO:0000313" key="3">
    <source>
        <dbReference type="Proteomes" id="UP000435036"/>
    </source>
</evidence>
<accession>A0A6N8L329</accession>
<organism evidence="2 3">
    <name type="scientific">Sphingobacterium humi</name>
    <dbReference type="NCBI Taxonomy" id="1796905"/>
    <lineage>
        <taxon>Bacteria</taxon>
        <taxon>Pseudomonadati</taxon>
        <taxon>Bacteroidota</taxon>
        <taxon>Sphingobacteriia</taxon>
        <taxon>Sphingobacteriales</taxon>
        <taxon>Sphingobacteriaceae</taxon>
        <taxon>Sphingobacterium</taxon>
    </lineage>
</organism>
<sequence>MEKYPTASFGFAGARSFDPVNKKKNKKGKTIGRWEQLEENQRFKVYSAIVRKRIGDITFQHFIYKEISAYMLINRKCKNVDLKETIIKIMLSATYNHFSNR</sequence>
<feature type="region of interest" description="Disordered" evidence="1">
    <location>
        <begin position="1"/>
        <end position="29"/>
    </location>
</feature>
<dbReference type="AlphaFoldDB" id="A0A6N8L329"/>
<proteinExistence type="predicted"/>
<protein>
    <submittedName>
        <fullName evidence="2">Uncharacterized protein</fullName>
    </submittedName>
</protein>
<evidence type="ECO:0000313" key="2">
    <source>
        <dbReference type="EMBL" id="MVZ62192.1"/>
    </source>
</evidence>